<accession>A0A059J6H1</accession>
<comment type="caution">
    <text evidence="2">The sequence shown here is derived from an EMBL/GenBank/DDBJ whole genome shotgun (WGS) entry which is preliminary data.</text>
</comment>
<keyword evidence="3" id="KW-1185">Reference proteome</keyword>
<dbReference type="AlphaFoldDB" id="A0A059J6H1"/>
<protein>
    <submittedName>
        <fullName evidence="2">Uncharacterized protein</fullName>
    </submittedName>
</protein>
<reference evidence="2 3" key="1">
    <citation type="submission" date="2014-02" db="EMBL/GenBank/DDBJ databases">
        <title>The Genome Sequence of Trichophyton interdigitale MR816.</title>
        <authorList>
            <consortium name="The Broad Institute Genomics Platform"/>
            <person name="Cuomo C.A."/>
            <person name="White T.C."/>
            <person name="Graser Y."/>
            <person name="Martinez-Rossi N."/>
            <person name="Heitman J."/>
            <person name="Young S.K."/>
            <person name="Zeng Q."/>
            <person name="Gargeya S."/>
            <person name="Abouelleil A."/>
            <person name="Alvarado L."/>
            <person name="Chapman S.B."/>
            <person name="Gainer-Dewar J."/>
            <person name="Goldberg J."/>
            <person name="Griggs A."/>
            <person name="Gujja S."/>
            <person name="Hansen M."/>
            <person name="Howarth C."/>
            <person name="Imamovic A."/>
            <person name="Larimer J."/>
            <person name="Martinez D."/>
            <person name="Murphy C."/>
            <person name="Pearson M.D."/>
            <person name="Persinoti G."/>
            <person name="Poon T."/>
            <person name="Priest M."/>
            <person name="Roberts A.D."/>
            <person name="Saif S."/>
            <person name="Shea T.D."/>
            <person name="Sykes S.N."/>
            <person name="Wortman J."/>
            <person name="Nusbaum C."/>
            <person name="Birren B."/>
        </authorList>
    </citation>
    <scope>NUCLEOTIDE SEQUENCE [LARGE SCALE GENOMIC DNA]</scope>
    <source>
        <strain evidence="2 3">MR816</strain>
    </source>
</reference>
<organism evidence="2 3">
    <name type="scientific">Trichophyton interdigitale (strain MR816)</name>
    <dbReference type="NCBI Taxonomy" id="1215338"/>
    <lineage>
        <taxon>Eukaryota</taxon>
        <taxon>Fungi</taxon>
        <taxon>Dikarya</taxon>
        <taxon>Ascomycota</taxon>
        <taxon>Pezizomycotina</taxon>
        <taxon>Eurotiomycetes</taxon>
        <taxon>Eurotiomycetidae</taxon>
        <taxon>Onygenales</taxon>
        <taxon>Arthrodermataceae</taxon>
        <taxon>Trichophyton</taxon>
    </lineage>
</organism>
<feature type="region of interest" description="Disordered" evidence="1">
    <location>
        <begin position="104"/>
        <end position="124"/>
    </location>
</feature>
<feature type="compositionally biased region" description="Polar residues" evidence="1">
    <location>
        <begin position="113"/>
        <end position="124"/>
    </location>
</feature>
<name>A0A059J6H1_TRIIM</name>
<proteinExistence type="predicted"/>
<feature type="region of interest" description="Disordered" evidence="1">
    <location>
        <begin position="41"/>
        <end position="73"/>
    </location>
</feature>
<sequence>MQVLRPSPITSGEGGLLALSTLVISNLCSNVIALGIQASGHTTNQPMQEGPSPPSPQTADRRPQTGRNSKAWQSMDACRHPLAGCVFGGSEICQGVTATLLQADSTPSRDNRSQYVDPQHHSCSSSIPITSLASGCLAVPVQRRTA</sequence>
<gene>
    <name evidence="2" type="ORF">H109_04861</name>
</gene>
<evidence type="ECO:0000313" key="3">
    <source>
        <dbReference type="Proteomes" id="UP000024533"/>
    </source>
</evidence>
<evidence type="ECO:0000313" key="2">
    <source>
        <dbReference type="EMBL" id="KDB23263.1"/>
    </source>
</evidence>
<dbReference type="EMBL" id="AOKY01000313">
    <property type="protein sequence ID" value="KDB23263.1"/>
    <property type="molecule type" value="Genomic_DNA"/>
</dbReference>
<dbReference type="Proteomes" id="UP000024533">
    <property type="component" value="Unassembled WGS sequence"/>
</dbReference>
<dbReference type="HOGENOM" id="CLU_1778779_0_0_1"/>
<evidence type="ECO:0000256" key="1">
    <source>
        <dbReference type="SAM" id="MobiDB-lite"/>
    </source>
</evidence>